<evidence type="ECO:0000313" key="5">
    <source>
        <dbReference type="WBParaSite" id="TCLT_0000084101-mRNA-1"/>
    </source>
</evidence>
<dbReference type="InterPro" id="IPR051853">
    <property type="entry name" value="SH2-Ras-GEF_adapter"/>
</dbReference>
<name>A0A0N5CL63_THECL</name>
<keyword evidence="1" id="KW-0727">SH2 domain</keyword>
<dbReference type="InterPro" id="IPR036860">
    <property type="entry name" value="SH2_dom_sf"/>
</dbReference>
<dbReference type="EMBL" id="UYYF01000077">
    <property type="protein sequence ID" value="VDM95984.1"/>
    <property type="molecule type" value="Genomic_DNA"/>
</dbReference>
<protein>
    <submittedName>
        <fullName evidence="5">SH2 domain-containing protein</fullName>
    </submittedName>
</protein>
<dbReference type="InterPro" id="IPR000980">
    <property type="entry name" value="SH2"/>
</dbReference>
<dbReference type="OrthoDB" id="9204160at2759"/>
<dbReference type="PROSITE" id="PS50001">
    <property type="entry name" value="SH2"/>
    <property type="match status" value="1"/>
</dbReference>
<dbReference type="PANTHER" id="PTHR14247:SF8">
    <property type="entry name" value="RAS-GEF DOMAIN-CONTAINING PROTEIN"/>
    <property type="match status" value="1"/>
</dbReference>
<dbReference type="PRINTS" id="PR00401">
    <property type="entry name" value="SH2DOMAIN"/>
</dbReference>
<feature type="domain" description="SH2" evidence="2">
    <location>
        <begin position="27"/>
        <end position="124"/>
    </location>
</feature>
<dbReference type="GO" id="GO:0007264">
    <property type="term" value="P:small GTPase-mediated signal transduction"/>
    <property type="evidence" value="ECO:0007669"/>
    <property type="project" value="InterPro"/>
</dbReference>
<proteinExistence type="predicted"/>
<evidence type="ECO:0000259" key="2">
    <source>
        <dbReference type="PROSITE" id="PS50001"/>
    </source>
</evidence>
<evidence type="ECO:0000256" key="1">
    <source>
        <dbReference type="PROSITE-ProRule" id="PRU00191"/>
    </source>
</evidence>
<keyword evidence="4" id="KW-1185">Reference proteome</keyword>
<dbReference type="WBParaSite" id="TCLT_0000084101-mRNA-1">
    <property type="protein sequence ID" value="TCLT_0000084101-mRNA-1"/>
    <property type="gene ID" value="TCLT_0000084101"/>
</dbReference>
<dbReference type="SMART" id="SM00252">
    <property type="entry name" value="SH2"/>
    <property type="match status" value="1"/>
</dbReference>
<evidence type="ECO:0000313" key="4">
    <source>
        <dbReference type="Proteomes" id="UP000276776"/>
    </source>
</evidence>
<dbReference type="Gene3D" id="3.30.505.10">
    <property type="entry name" value="SH2 domain"/>
    <property type="match status" value="1"/>
</dbReference>
<organism evidence="5">
    <name type="scientific">Thelazia callipaeda</name>
    <name type="common">Oriental eyeworm</name>
    <name type="synonym">Parasitic nematode</name>
    <dbReference type="NCBI Taxonomy" id="103827"/>
    <lineage>
        <taxon>Eukaryota</taxon>
        <taxon>Metazoa</taxon>
        <taxon>Ecdysozoa</taxon>
        <taxon>Nematoda</taxon>
        <taxon>Chromadorea</taxon>
        <taxon>Rhabditida</taxon>
        <taxon>Spirurina</taxon>
        <taxon>Spiruromorpha</taxon>
        <taxon>Thelazioidea</taxon>
        <taxon>Thelaziidae</taxon>
        <taxon>Thelazia</taxon>
    </lineage>
</organism>
<dbReference type="InterPro" id="IPR036964">
    <property type="entry name" value="RASGEF_cat_dom_sf"/>
</dbReference>
<accession>A0A0N5CL63</accession>
<dbReference type="Pfam" id="PF00017">
    <property type="entry name" value="SH2"/>
    <property type="match status" value="1"/>
</dbReference>
<sequence>MTLLASIMPTYDVPRASQESVLRLECWYHGMLTRLRAECLVCSQGDFLVRDSISFKGDFVLTAFWNGNALHFQINKDRSVNSSSGFVFQFEEEQFESVSDLITFYQTHQKPITRNSGCVIKNPVPNTTVIANKILEPNFEIEQNYVKILRPHLSRNNQDRSLSQKVMLNEARKQLNLKSTFEPILPDSSIPSSELSHLSLSDLLSRPLPKPIQSPDSEDQEEYSEVDYDAMDENMKLPISRIPLESPLVTPNEDEVLDASSSSLNHLPTHKSSLISLNSLRDDVSSQTSKRLNTTKLSQVTSASCHDISRLHWCIPRSGSVPALPKRKFSLPIRDSGCVADNADYDQPKVLNCTKASTSAIDLINHRSALIEPNNKPQSQELLQKQLLLSKKAEKCAKLITLEDCRLLRLEKNFKNLTKCEQLNGLSLILLPNGQTVRNDLLERSLSLHYLCILSILHQAYNTERYALYSAWLEISKSLLLQYGNAFSFVTLIDALCSDHVIFIANDKTLCQMRKNLQLIAAKVLNCEPLPNNCPKINIPFMQVLIKILSAKQSTDYCLDVIKSTTENVADNLWKWLIEGRIWIKRATELNKFYINLCNDEVSDDENFLSIEFSLKLLFGYKGYTVNAQKRYEKLTDMANILKERCKLTA</sequence>
<dbReference type="Gene3D" id="1.10.840.10">
    <property type="entry name" value="Ras guanine-nucleotide exchange factors catalytic domain"/>
    <property type="match status" value="1"/>
</dbReference>
<dbReference type="Proteomes" id="UP000276776">
    <property type="component" value="Unassembled WGS sequence"/>
</dbReference>
<reference evidence="3 4" key="2">
    <citation type="submission" date="2018-11" db="EMBL/GenBank/DDBJ databases">
        <authorList>
            <consortium name="Pathogen Informatics"/>
        </authorList>
    </citation>
    <scope>NUCLEOTIDE SEQUENCE [LARGE SCALE GENOMIC DNA]</scope>
</reference>
<dbReference type="STRING" id="103827.A0A0N5CL63"/>
<dbReference type="PANTHER" id="PTHR14247">
    <property type="entry name" value="BREAST CANCER ANTI-ESTROGEN RESISTANCE PROTEIN 3 HOMOLOG-LIKE PROTEIN"/>
    <property type="match status" value="1"/>
</dbReference>
<dbReference type="GO" id="GO:0005085">
    <property type="term" value="F:guanyl-nucleotide exchange factor activity"/>
    <property type="evidence" value="ECO:0007669"/>
    <property type="project" value="InterPro"/>
</dbReference>
<dbReference type="SUPFAM" id="SSF55550">
    <property type="entry name" value="SH2 domain"/>
    <property type="match status" value="1"/>
</dbReference>
<dbReference type="AlphaFoldDB" id="A0A0N5CL63"/>
<evidence type="ECO:0000313" key="3">
    <source>
        <dbReference type="EMBL" id="VDM95984.1"/>
    </source>
</evidence>
<dbReference type="FunFam" id="3.30.505.10:FF:000013">
    <property type="entry name" value="SH2 domain-containing protein 3C isoform X1"/>
    <property type="match status" value="1"/>
</dbReference>
<gene>
    <name evidence="3" type="ORF">TCLT_LOCUS842</name>
</gene>
<reference evidence="5" key="1">
    <citation type="submission" date="2017-02" db="UniProtKB">
        <authorList>
            <consortium name="WormBaseParasite"/>
        </authorList>
    </citation>
    <scope>IDENTIFICATION</scope>
</reference>
<dbReference type="OMA" id="ARTNPCA"/>